<keyword evidence="4" id="KW-1185">Reference proteome</keyword>
<accession>A0A6A5XE73</accession>
<feature type="signal peptide" evidence="2">
    <location>
        <begin position="1"/>
        <end position="23"/>
    </location>
</feature>
<dbReference type="OrthoDB" id="3794068at2759"/>
<sequence length="209" mass="23243">MMLQTVSGLGALLLAALTTQAQGRALGDKPTTYNLWSREPKPRPSGSTPYQGMDLPFRRNGTWQDVGVWQFREDVIAQQPFTFTLGPGRTNQTYTLTDVATGKKLAYTEDNLDLDVNYAIIAAFILTDQGNNRYQVVDDWTIEKDKYNRTILGLGPLDAKENNGFWVGNDGIWAAQNCAWSGKFCDGTYFFQCGACYGIPSVIEVMEAK</sequence>
<keyword evidence="2" id="KW-0732">Signal</keyword>
<evidence type="ECO:0000313" key="3">
    <source>
        <dbReference type="EMBL" id="KAF2011338.1"/>
    </source>
</evidence>
<dbReference type="Proteomes" id="UP000799778">
    <property type="component" value="Unassembled WGS sequence"/>
</dbReference>
<dbReference type="GeneID" id="54291534"/>
<evidence type="ECO:0000313" key="4">
    <source>
        <dbReference type="Proteomes" id="UP000799778"/>
    </source>
</evidence>
<name>A0A6A5XE73_9PLEO</name>
<evidence type="ECO:0008006" key="5">
    <source>
        <dbReference type="Google" id="ProtNLM"/>
    </source>
</evidence>
<dbReference type="EMBL" id="ML978074">
    <property type="protein sequence ID" value="KAF2011338.1"/>
    <property type="molecule type" value="Genomic_DNA"/>
</dbReference>
<dbReference type="RefSeq" id="XP_033379677.1">
    <property type="nucleotide sequence ID" value="XM_033534137.1"/>
</dbReference>
<feature type="region of interest" description="Disordered" evidence="1">
    <location>
        <begin position="34"/>
        <end position="54"/>
    </location>
</feature>
<evidence type="ECO:0000256" key="1">
    <source>
        <dbReference type="SAM" id="MobiDB-lite"/>
    </source>
</evidence>
<organism evidence="3 4">
    <name type="scientific">Aaosphaeria arxii CBS 175.79</name>
    <dbReference type="NCBI Taxonomy" id="1450172"/>
    <lineage>
        <taxon>Eukaryota</taxon>
        <taxon>Fungi</taxon>
        <taxon>Dikarya</taxon>
        <taxon>Ascomycota</taxon>
        <taxon>Pezizomycotina</taxon>
        <taxon>Dothideomycetes</taxon>
        <taxon>Pleosporomycetidae</taxon>
        <taxon>Pleosporales</taxon>
        <taxon>Pleosporales incertae sedis</taxon>
        <taxon>Aaosphaeria</taxon>
    </lineage>
</organism>
<gene>
    <name evidence="3" type="ORF">BU24DRAFT_495536</name>
</gene>
<dbReference type="AlphaFoldDB" id="A0A6A5XE73"/>
<evidence type="ECO:0000256" key="2">
    <source>
        <dbReference type="SAM" id="SignalP"/>
    </source>
</evidence>
<proteinExistence type="predicted"/>
<protein>
    <recommendedName>
        <fullName evidence="5">Carbohydrate-binding module family 1 protein</fullName>
    </recommendedName>
</protein>
<reference evidence="3" key="1">
    <citation type="journal article" date="2020" name="Stud. Mycol.">
        <title>101 Dothideomycetes genomes: a test case for predicting lifestyles and emergence of pathogens.</title>
        <authorList>
            <person name="Haridas S."/>
            <person name="Albert R."/>
            <person name="Binder M."/>
            <person name="Bloem J."/>
            <person name="Labutti K."/>
            <person name="Salamov A."/>
            <person name="Andreopoulos B."/>
            <person name="Baker S."/>
            <person name="Barry K."/>
            <person name="Bills G."/>
            <person name="Bluhm B."/>
            <person name="Cannon C."/>
            <person name="Castanera R."/>
            <person name="Culley D."/>
            <person name="Daum C."/>
            <person name="Ezra D."/>
            <person name="Gonzalez J."/>
            <person name="Henrissat B."/>
            <person name="Kuo A."/>
            <person name="Liang C."/>
            <person name="Lipzen A."/>
            <person name="Lutzoni F."/>
            <person name="Magnuson J."/>
            <person name="Mondo S."/>
            <person name="Nolan M."/>
            <person name="Ohm R."/>
            <person name="Pangilinan J."/>
            <person name="Park H.-J."/>
            <person name="Ramirez L."/>
            <person name="Alfaro M."/>
            <person name="Sun H."/>
            <person name="Tritt A."/>
            <person name="Yoshinaga Y."/>
            <person name="Zwiers L.-H."/>
            <person name="Turgeon B."/>
            <person name="Goodwin S."/>
            <person name="Spatafora J."/>
            <person name="Crous P."/>
            <person name="Grigoriev I."/>
        </authorList>
    </citation>
    <scope>NUCLEOTIDE SEQUENCE</scope>
    <source>
        <strain evidence="3">CBS 175.79</strain>
    </source>
</reference>
<feature type="chain" id="PRO_5025426130" description="Carbohydrate-binding module family 1 protein" evidence="2">
    <location>
        <begin position="24"/>
        <end position="209"/>
    </location>
</feature>